<name>A0AB39V7F4_9FUSO</name>
<proteinExistence type="predicted"/>
<dbReference type="KEGG" id="lala:AB8B28_05935"/>
<gene>
    <name evidence="1" type="ORF">AB8B28_05935</name>
</gene>
<protein>
    <submittedName>
        <fullName evidence="1">Uncharacterized protein</fullName>
    </submittedName>
</protein>
<dbReference type="AlphaFoldDB" id="A0AB39V7F4"/>
<dbReference type="RefSeq" id="WP_369717466.1">
    <property type="nucleotide sequence ID" value="NZ_CP165647.1"/>
</dbReference>
<dbReference type="EMBL" id="CP165647">
    <property type="protein sequence ID" value="XDU63376.1"/>
    <property type="molecule type" value="Genomic_DNA"/>
</dbReference>
<accession>A0AB39V7F4</accession>
<evidence type="ECO:0000313" key="1">
    <source>
        <dbReference type="EMBL" id="XDU63376.1"/>
    </source>
</evidence>
<organism evidence="1">
    <name type="scientific">Leptotrichia alba</name>
    <dbReference type="NCBI Taxonomy" id="3239304"/>
    <lineage>
        <taxon>Bacteria</taxon>
        <taxon>Fusobacteriati</taxon>
        <taxon>Fusobacteriota</taxon>
        <taxon>Fusobacteriia</taxon>
        <taxon>Fusobacteriales</taxon>
        <taxon>Leptotrichiaceae</taxon>
        <taxon>Leptotrichia</taxon>
    </lineage>
</organism>
<reference evidence="1" key="1">
    <citation type="submission" date="2024-07" db="EMBL/GenBank/DDBJ databases">
        <authorList>
            <person name="Li X.-J."/>
            <person name="Wang X."/>
        </authorList>
    </citation>
    <scope>NUCLEOTIDE SEQUENCE</scope>
    <source>
        <strain evidence="1">HSP-536</strain>
    </source>
</reference>
<sequence length="110" mass="12501">MKKILLLLAMIFCSLIIGAEEIREGYCEGRGEILEKDFDYPDLSIVTTYDTCVINDVEYENIKVERILRSYNENATLGTREDYPGNSDYCVVENDEGDGLQIYHSNAGCE</sequence>